<evidence type="ECO:0000313" key="6">
    <source>
        <dbReference type="EMBL" id="CAB4333785.1"/>
    </source>
</evidence>
<keyword evidence="4" id="KW-0676">Redox-active center</keyword>
<reference evidence="6" key="1">
    <citation type="submission" date="2020-05" db="EMBL/GenBank/DDBJ databases">
        <authorList>
            <person name="Chiriac C."/>
            <person name="Salcher M."/>
            <person name="Ghai R."/>
            <person name="Kavagutti S V."/>
        </authorList>
    </citation>
    <scope>NUCLEOTIDE SEQUENCE</scope>
</reference>
<dbReference type="GO" id="GO:0017004">
    <property type="term" value="P:cytochrome complex assembly"/>
    <property type="evidence" value="ECO:0007669"/>
    <property type="project" value="UniProtKB-KW"/>
</dbReference>
<name>A0A6J5YTH8_9ZZZZ</name>
<sequence>MKIAATVLVGLAVVAALVIGLTQAGSRTGSEPSTATGAPTAAQASRFLQGSPAALAALHAQGSEILPGGPAGLKERMRALRGFPLVINVWASWCGPCRQEMPVLQKVSVSRGRKIAFLGVNLKDNTPAARRLLREFPVAYPSYQDPDGKIYNANRLAGAPSMLFYSASGKRQYIHSGPYLSTKDLNVDIDRYAVAPK</sequence>
<dbReference type="SUPFAM" id="SSF52833">
    <property type="entry name" value="Thioredoxin-like"/>
    <property type="match status" value="1"/>
</dbReference>
<dbReference type="PANTHER" id="PTHR42852">
    <property type="entry name" value="THIOL:DISULFIDE INTERCHANGE PROTEIN DSBE"/>
    <property type="match status" value="1"/>
</dbReference>
<evidence type="ECO:0000259" key="5">
    <source>
        <dbReference type="PROSITE" id="PS51352"/>
    </source>
</evidence>
<dbReference type="PANTHER" id="PTHR42852:SF6">
    <property type="entry name" value="THIOL:DISULFIDE INTERCHANGE PROTEIN DSBE"/>
    <property type="match status" value="1"/>
</dbReference>
<keyword evidence="3" id="KW-1015">Disulfide bond</keyword>
<dbReference type="GO" id="GO:0016491">
    <property type="term" value="F:oxidoreductase activity"/>
    <property type="evidence" value="ECO:0007669"/>
    <property type="project" value="InterPro"/>
</dbReference>
<dbReference type="PROSITE" id="PS00194">
    <property type="entry name" value="THIOREDOXIN_1"/>
    <property type="match status" value="1"/>
</dbReference>
<dbReference type="AlphaFoldDB" id="A0A6J5YTH8"/>
<dbReference type="PROSITE" id="PS51352">
    <property type="entry name" value="THIOREDOXIN_2"/>
    <property type="match status" value="1"/>
</dbReference>
<evidence type="ECO:0000256" key="3">
    <source>
        <dbReference type="ARBA" id="ARBA00023157"/>
    </source>
</evidence>
<evidence type="ECO:0000256" key="2">
    <source>
        <dbReference type="ARBA" id="ARBA00022748"/>
    </source>
</evidence>
<organism evidence="6">
    <name type="scientific">freshwater metagenome</name>
    <dbReference type="NCBI Taxonomy" id="449393"/>
    <lineage>
        <taxon>unclassified sequences</taxon>
        <taxon>metagenomes</taxon>
        <taxon>ecological metagenomes</taxon>
    </lineage>
</organism>
<dbReference type="InterPro" id="IPR017937">
    <property type="entry name" value="Thioredoxin_CS"/>
</dbReference>
<dbReference type="EMBL" id="CAESAN010000001">
    <property type="protein sequence ID" value="CAB4333785.1"/>
    <property type="molecule type" value="Genomic_DNA"/>
</dbReference>
<dbReference type="GO" id="GO:0030313">
    <property type="term" value="C:cell envelope"/>
    <property type="evidence" value="ECO:0007669"/>
    <property type="project" value="UniProtKB-SubCell"/>
</dbReference>
<proteinExistence type="predicted"/>
<feature type="domain" description="Thioredoxin" evidence="5">
    <location>
        <begin position="47"/>
        <end position="194"/>
    </location>
</feature>
<evidence type="ECO:0000256" key="1">
    <source>
        <dbReference type="ARBA" id="ARBA00004196"/>
    </source>
</evidence>
<evidence type="ECO:0000256" key="4">
    <source>
        <dbReference type="ARBA" id="ARBA00023284"/>
    </source>
</evidence>
<dbReference type="InterPro" id="IPR013766">
    <property type="entry name" value="Thioredoxin_domain"/>
</dbReference>
<dbReference type="InterPro" id="IPR050553">
    <property type="entry name" value="Thioredoxin_ResA/DsbE_sf"/>
</dbReference>
<comment type="subcellular location">
    <subcellularLocation>
        <location evidence="1">Cell envelope</location>
    </subcellularLocation>
</comment>
<dbReference type="InterPro" id="IPR036249">
    <property type="entry name" value="Thioredoxin-like_sf"/>
</dbReference>
<dbReference type="Gene3D" id="3.40.30.10">
    <property type="entry name" value="Glutaredoxin"/>
    <property type="match status" value="1"/>
</dbReference>
<dbReference type="CDD" id="cd02966">
    <property type="entry name" value="TlpA_like_family"/>
    <property type="match status" value="1"/>
</dbReference>
<protein>
    <submittedName>
        <fullName evidence="6">Unannotated protein</fullName>
    </submittedName>
</protein>
<dbReference type="Pfam" id="PF08534">
    <property type="entry name" value="Redoxin"/>
    <property type="match status" value="1"/>
</dbReference>
<gene>
    <name evidence="6" type="ORF">UFOPK3547_00023</name>
</gene>
<keyword evidence="2" id="KW-0201">Cytochrome c-type biogenesis</keyword>
<dbReference type="InterPro" id="IPR013740">
    <property type="entry name" value="Redoxin"/>
</dbReference>
<accession>A0A6J5YTH8</accession>